<evidence type="ECO:0000313" key="2">
    <source>
        <dbReference type="Proteomes" id="UP000000702"/>
    </source>
</evidence>
<name>F9WID5_TRYCI</name>
<dbReference type="EMBL" id="CAEQ01002570">
    <property type="protein sequence ID" value="CCD17082.1"/>
    <property type="molecule type" value="Genomic_DNA"/>
</dbReference>
<dbReference type="SUPFAM" id="SSF52047">
    <property type="entry name" value="RNI-like"/>
    <property type="match status" value="1"/>
</dbReference>
<organism evidence="1 2">
    <name type="scientific">Trypanosoma congolense (strain IL3000)</name>
    <dbReference type="NCBI Taxonomy" id="1068625"/>
    <lineage>
        <taxon>Eukaryota</taxon>
        <taxon>Discoba</taxon>
        <taxon>Euglenozoa</taxon>
        <taxon>Kinetoplastea</taxon>
        <taxon>Metakinetoplastina</taxon>
        <taxon>Trypanosomatida</taxon>
        <taxon>Trypanosomatidae</taxon>
        <taxon>Trypanosoma</taxon>
        <taxon>Nannomonas</taxon>
    </lineage>
</organism>
<dbReference type="PANTHER" id="PTHR12904:SF31">
    <property type="entry name" value="LEUCINE-RICH REPEAT PROTEIN (LRRP)"/>
    <property type="match status" value="1"/>
</dbReference>
<proteinExistence type="predicted"/>
<dbReference type="AlphaFoldDB" id="F9WID5"/>
<evidence type="ECO:0000313" key="1">
    <source>
        <dbReference type="EMBL" id="CCD17082.1"/>
    </source>
</evidence>
<reference key="2">
    <citation type="submission" date="2011-07" db="EMBL/GenBank/DDBJ databases">
        <title>Divergent evolution of antigenic variation in African trypanosomes.</title>
        <authorList>
            <person name="Jackson A.P."/>
            <person name="Berry A."/>
            <person name="Allison H.C."/>
            <person name="Burton P."/>
            <person name="Anderson J."/>
            <person name="Aslett M."/>
            <person name="Brown R."/>
            <person name="Corton N."/>
            <person name="Harris D."/>
            <person name="Hauser H."/>
            <person name="Gamble J."/>
            <person name="Gilderthorp R."/>
            <person name="McQuillan J."/>
            <person name="Quail M.A."/>
            <person name="Sanders M."/>
            <person name="van Tonder A."/>
            <person name="Ginger M.L."/>
            <person name="Donelson J.E."/>
            <person name="Field M.C."/>
            <person name="Barry J.D."/>
            <person name="Berriman M."/>
            <person name="Hertz-Fowler C."/>
        </authorList>
    </citation>
    <scope>NUCLEOTIDE SEQUENCE [LARGE SCALE GENOMIC DNA]</scope>
    <source>
        <strain>IL3000</strain>
    </source>
</reference>
<dbReference type="InterPro" id="IPR051341">
    <property type="entry name" value="Zyg-11_UBL_adapter"/>
</dbReference>
<sequence length="479" mass="52013">MQGVNLGDENKLCVQSLEAAEKELLSRCKQLSIIETVQKKTMELLQLCTSIREISFDTEYPFVDLQNFPALGYLVKLFLEEAPWLESFEGICNLPELQAFRVTGAPLRDDYLHTLSAGRNLVELRLESCNDLTDLSPLASIKTLKHLFIVDCVSVKKGIGTLGGLPTLRELYLSGTSMDSESLCGLCDTRSLAVLTIVSCGALEDISLLATIRTLHYLTVEVCTALKTGAGDIGKLPELYELDLSYSSIKDSCLSGLSESHSLRKLVLASCSNLSDVSSLGTMMTLEYLSLNSCGTVGDGAGNIGNLPKLRELDLASTNVTDATLKGLCVSRCLSKLNISACSNLTDLSPLVEISTLEELNIRACMELRRGIGDLGKLPALRKLDAACTPITNDLVQELSVSRSLVILLLDFCVDMTDVSHLANMSTLEELSINSCVSVTQGVGTLRNLPRLRNLNMRAVDASEDELTCLREMGVSLLR</sequence>
<reference evidence="2" key="1">
    <citation type="submission" date="2011-07" db="EMBL/GenBank/DDBJ databases">
        <title>Divergent evolution of antigenic variation in African trypanosomes.</title>
        <authorList>
            <person name="Jackson A.P."/>
            <person name="Berry A."/>
            <person name="Allison H.C."/>
            <person name="Burton P."/>
            <person name="Anderson J."/>
            <person name="Aslett M."/>
            <person name="Brown R."/>
            <person name="Corton N."/>
            <person name="Harris D."/>
            <person name="Hauser H."/>
            <person name="Gamble J."/>
            <person name="Gilderthorp R."/>
            <person name="McQuillan J."/>
            <person name="Quail M.A."/>
            <person name="Sanders M."/>
            <person name="Van Tonder A."/>
            <person name="Ginger M.L."/>
            <person name="Donelson J.E."/>
            <person name="Field M.C."/>
            <person name="Barry J.D."/>
            <person name="Berriman M."/>
            <person name="Hertz-Fowler C."/>
        </authorList>
    </citation>
    <scope>NUCLEOTIDE SEQUENCE [LARGE SCALE GENOMIC DNA]</scope>
    <source>
        <strain evidence="2">IL3000</strain>
    </source>
</reference>
<accession>F9WID5</accession>
<reference evidence="1 2" key="3">
    <citation type="journal article" date="2012" name="Proc. Natl. Acad. Sci. U.S.A.">
        <title>Antigenic diversity is generated by distinct evolutionary mechanisms in African trypanosome species.</title>
        <authorList>
            <person name="Jackson A.P."/>
            <person name="Berry A."/>
            <person name="Aslett M."/>
            <person name="Allison H.C."/>
            <person name="Burton P."/>
            <person name="Vavrova-Anderson J."/>
            <person name="Brown R."/>
            <person name="Browne H."/>
            <person name="Corton N."/>
            <person name="Hauser H."/>
            <person name="Gamble J."/>
            <person name="Gilderthorp R."/>
            <person name="Marcello L."/>
            <person name="McQuillan J."/>
            <person name="Otto T.D."/>
            <person name="Quail M.A."/>
            <person name="Sanders M.J."/>
            <person name="van Tonder A."/>
            <person name="Ginger M.L."/>
            <person name="Field M.C."/>
            <person name="Barry J.D."/>
            <person name="Hertz-Fowler C."/>
            <person name="Berriman M."/>
        </authorList>
    </citation>
    <scope>NUCLEOTIDE SEQUENCE [LARGE SCALE GENOMIC DNA]</scope>
    <source>
        <strain evidence="1 2">IL3000</strain>
    </source>
</reference>
<dbReference type="Proteomes" id="UP000000702">
    <property type="component" value="Unassembled WGS sequence"/>
</dbReference>
<dbReference type="InterPro" id="IPR006553">
    <property type="entry name" value="Leu-rich_rpt_Cys-con_subtyp"/>
</dbReference>
<dbReference type="SMART" id="SM00367">
    <property type="entry name" value="LRR_CC"/>
    <property type="match status" value="4"/>
</dbReference>
<keyword evidence="2" id="KW-1185">Reference proteome</keyword>
<dbReference type="OMA" id="FHKYESF"/>
<dbReference type="PANTHER" id="PTHR12904">
    <property type="match status" value="1"/>
</dbReference>
<gene>
    <name evidence="1" type="ORF">TCIL3000_0_19350</name>
</gene>
<protein>
    <submittedName>
        <fullName evidence="1">WGS project CAEQ00000000 data, annotated contig 770</fullName>
    </submittedName>
</protein>
<dbReference type="Gene3D" id="3.80.10.10">
    <property type="entry name" value="Ribonuclease Inhibitor"/>
    <property type="match status" value="4"/>
</dbReference>
<dbReference type="VEuPathDB" id="TriTrypDB:TcIL3000_0_19350"/>
<dbReference type="InterPro" id="IPR032675">
    <property type="entry name" value="LRR_dom_sf"/>
</dbReference>
<comment type="caution">
    <text evidence="1">The sequence shown here is derived from an EMBL/GenBank/DDBJ whole genome shotgun (WGS) entry which is preliminary data.</text>
</comment>